<dbReference type="AlphaFoldDB" id="A0A810QJ95"/>
<evidence type="ECO:0000259" key="1">
    <source>
        <dbReference type="Pfam" id="PF03050"/>
    </source>
</evidence>
<sequence length="93" mass="10428">MGVGKTNRASPKSALGKTLYYLKEPSSYLGRVLEDGYLKLGNNLTGWSMKPFVIRRKNFLFANMPRGAQSSAVIYGMIETAKANDLDPYRYQT</sequence>
<dbReference type="EMBL" id="AP023420">
    <property type="protein sequence ID" value="BCK84503.1"/>
    <property type="molecule type" value="Genomic_DNA"/>
</dbReference>
<proteinExistence type="predicted"/>
<dbReference type="Proteomes" id="UP000679848">
    <property type="component" value="Chromosome"/>
</dbReference>
<evidence type="ECO:0000313" key="2">
    <source>
        <dbReference type="EMBL" id="BCK84503.1"/>
    </source>
</evidence>
<evidence type="ECO:0000313" key="3">
    <source>
        <dbReference type="Proteomes" id="UP000679848"/>
    </source>
</evidence>
<feature type="domain" description="Transposase IS66 central" evidence="1">
    <location>
        <begin position="7"/>
        <end position="69"/>
    </location>
</feature>
<dbReference type="Pfam" id="PF03050">
    <property type="entry name" value="DDE_Tnp_IS66"/>
    <property type="match status" value="1"/>
</dbReference>
<keyword evidence="3" id="KW-1185">Reference proteome</keyword>
<name>A0A810QJ95_9FIRM</name>
<gene>
    <name evidence="2" type="ORF">MM59RIKEN_18220</name>
</gene>
<reference evidence="2" key="1">
    <citation type="submission" date="2020-09" db="EMBL/GenBank/DDBJ databases">
        <title>New species isolated from human feces.</title>
        <authorList>
            <person name="Kitahara M."/>
            <person name="Shigeno Y."/>
            <person name="Shime M."/>
            <person name="Matsumoto Y."/>
            <person name="Nakamura S."/>
            <person name="Motooka D."/>
            <person name="Fukuoka S."/>
            <person name="Nishikawa H."/>
            <person name="Benno Y."/>
        </authorList>
    </citation>
    <scope>NUCLEOTIDE SEQUENCE</scope>
    <source>
        <strain evidence="2">MM59</strain>
    </source>
</reference>
<protein>
    <recommendedName>
        <fullName evidence="1">Transposase IS66 central domain-containing protein</fullName>
    </recommendedName>
</protein>
<dbReference type="InterPro" id="IPR004291">
    <property type="entry name" value="Transposase_IS66_central"/>
</dbReference>
<organism evidence="2 3">
    <name type="scientific">Pusillibacter faecalis</name>
    <dbReference type="NCBI Taxonomy" id="2714358"/>
    <lineage>
        <taxon>Bacteria</taxon>
        <taxon>Bacillati</taxon>
        <taxon>Bacillota</taxon>
        <taxon>Clostridia</taxon>
        <taxon>Eubacteriales</taxon>
        <taxon>Oscillospiraceae</taxon>
        <taxon>Pusillibacter</taxon>
    </lineage>
</organism>
<dbReference type="PANTHER" id="PTHR33678:SF1">
    <property type="entry name" value="BLL1576 PROTEIN"/>
    <property type="match status" value="1"/>
</dbReference>
<dbReference type="PANTHER" id="PTHR33678">
    <property type="entry name" value="BLL1576 PROTEIN"/>
    <property type="match status" value="1"/>
</dbReference>
<dbReference type="KEGG" id="pfaa:MM59RIKEN_18220"/>
<dbReference type="InterPro" id="IPR052344">
    <property type="entry name" value="Transposase-related"/>
</dbReference>
<accession>A0A810QJ95</accession>